<reference evidence="1" key="1">
    <citation type="submission" date="2021-01" db="EMBL/GenBank/DDBJ databases">
        <authorList>
            <consortium name="Genoscope - CEA"/>
            <person name="William W."/>
        </authorList>
    </citation>
    <scope>NUCLEOTIDE SEQUENCE</scope>
</reference>
<accession>A0A8S1XKU8</accession>
<dbReference type="EMBL" id="CAJJDP010000125">
    <property type="protein sequence ID" value="CAD8201806.1"/>
    <property type="molecule type" value="Genomic_DNA"/>
</dbReference>
<dbReference type="OrthoDB" id="10590793at2759"/>
<comment type="caution">
    <text evidence="1">The sequence shown here is derived from an EMBL/GenBank/DDBJ whole genome shotgun (WGS) entry which is preliminary data.</text>
</comment>
<gene>
    <name evidence="1" type="ORF">POCTA_138.1.T1250152</name>
</gene>
<protein>
    <submittedName>
        <fullName evidence="1">Uncharacterized protein</fullName>
    </submittedName>
</protein>
<organism evidence="1 2">
    <name type="scientific">Paramecium octaurelia</name>
    <dbReference type="NCBI Taxonomy" id="43137"/>
    <lineage>
        <taxon>Eukaryota</taxon>
        <taxon>Sar</taxon>
        <taxon>Alveolata</taxon>
        <taxon>Ciliophora</taxon>
        <taxon>Intramacronucleata</taxon>
        <taxon>Oligohymenophorea</taxon>
        <taxon>Peniculida</taxon>
        <taxon>Parameciidae</taxon>
        <taxon>Paramecium</taxon>
    </lineage>
</organism>
<sequence length="183" mass="22395">MRSDEKEQYKILLQFFHTQRRRKQREQILSKKRILDFPQQQSVTSEYALLFLNGALTNYNNLQTIFSKLHQFLPKYSELHLWTVPYIFQQQTNIYRILPHLLFTAIIWIVKYHNKQCQKYFIIQDHQPIRQRWNLNQEIYQKFGSDTQLNKRVQEDQILCQILSNLVIDLKKPEHIYQSVKLQ</sequence>
<evidence type="ECO:0000313" key="2">
    <source>
        <dbReference type="Proteomes" id="UP000683925"/>
    </source>
</evidence>
<evidence type="ECO:0000313" key="1">
    <source>
        <dbReference type="EMBL" id="CAD8201806.1"/>
    </source>
</evidence>
<keyword evidence="2" id="KW-1185">Reference proteome</keyword>
<proteinExistence type="predicted"/>
<dbReference type="AlphaFoldDB" id="A0A8S1XKU8"/>
<dbReference type="Proteomes" id="UP000683925">
    <property type="component" value="Unassembled WGS sequence"/>
</dbReference>
<name>A0A8S1XKU8_PAROT</name>